<reference evidence="3" key="1">
    <citation type="journal article" date="2014" name="Genome Announc.">
        <title>Genome sequence and annotation of Acremonium chrysogenum, producer of the beta-lactam antibiotic cephalosporin C.</title>
        <authorList>
            <person name="Terfehr D."/>
            <person name="Dahlmann T.A."/>
            <person name="Specht T."/>
            <person name="Zadra I."/>
            <person name="Kuernsteiner H."/>
            <person name="Kueck U."/>
        </authorList>
    </citation>
    <scope>NUCLEOTIDE SEQUENCE [LARGE SCALE GENOMIC DNA]</scope>
    <source>
        <strain evidence="3">ATCC 11550 / CBS 779.69 / DSM 880 / IAM 14645 / JCM 23072 / IMI 49137</strain>
    </source>
</reference>
<proteinExistence type="predicted"/>
<evidence type="ECO:0000256" key="1">
    <source>
        <dbReference type="SAM" id="MobiDB-lite"/>
    </source>
</evidence>
<organism evidence="2 3">
    <name type="scientific">Hapsidospora chrysogenum (strain ATCC 11550 / CBS 779.69 / DSM 880 / IAM 14645 / JCM 23072 / IMI 49137)</name>
    <name type="common">Acremonium chrysogenum</name>
    <dbReference type="NCBI Taxonomy" id="857340"/>
    <lineage>
        <taxon>Eukaryota</taxon>
        <taxon>Fungi</taxon>
        <taxon>Dikarya</taxon>
        <taxon>Ascomycota</taxon>
        <taxon>Pezizomycotina</taxon>
        <taxon>Sordariomycetes</taxon>
        <taxon>Hypocreomycetidae</taxon>
        <taxon>Hypocreales</taxon>
        <taxon>Bionectriaceae</taxon>
        <taxon>Hapsidospora</taxon>
    </lineage>
</organism>
<dbReference type="STRING" id="857340.A0A086T254"/>
<accession>A0A086T254</accession>
<evidence type="ECO:0000313" key="2">
    <source>
        <dbReference type="EMBL" id="KFH43436.1"/>
    </source>
</evidence>
<dbReference type="HOGENOM" id="CLU_006328_0_0_1"/>
<evidence type="ECO:0000313" key="3">
    <source>
        <dbReference type="Proteomes" id="UP000029964"/>
    </source>
</evidence>
<dbReference type="Proteomes" id="UP000029964">
    <property type="component" value="Unassembled WGS sequence"/>
</dbReference>
<feature type="region of interest" description="Disordered" evidence="1">
    <location>
        <begin position="836"/>
        <end position="860"/>
    </location>
</feature>
<feature type="compositionally biased region" description="Basic residues" evidence="1">
    <location>
        <begin position="978"/>
        <end position="987"/>
    </location>
</feature>
<feature type="region of interest" description="Disordered" evidence="1">
    <location>
        <begin position="969"/>
        <end position="991"/>
    </location>
</feature>
<name>A0A086T254_HAPC1</name>
<dbReference type="OrthoDB" id="5401106at2759"/>
<comment type="caution">
    <text evidence="2">The sequence shown here is derived from an EMBL/GenBank/DDBJ whole genome shotgun (WGS) entry which is preliminary data.</text>
</comment>
<gene>
    <name evidence="2" type="ORF">ACRE_057760</name>
</gene>
<feature type="region of interest" description="Disordered" evidence="1">
    <location>
        <begin position="172"/>
        <end position="216"/>
    </location>
</feature>
<evidence type="ECO:0008006" key="4">
    <source>
        <dbReference type="Google" id="ProtNLM"/>
    </source>
</evidence>
<keyword evidence="3" id="KW-1185">Reference proteome</keyword>
<feature type="region of interest" description="Disordered" evidence="1">
    <location>
        <begin position="527"/>
        <end position="564"/>
    </location>
</feature>
<dbReference type="EMBL" id="JPKY01000069">
    <property type="protein sequence ID" value="KFH43436.1"/>
    <property type="molecule type" value="Genomic_DNA"/>
</dbReference>
<feature type="compositionally biased region" description="Polar residues" evidence="1">
    <location>
        <begin position="529"/>
        <end position="555"/>
    </location>
</feature>
<feature type="region of interest" description="Disordered" evidence="1">
    <location>
        <begin position="899"/>
        <end position="927"/>
    </location>
</feature>
<protein>
    <recommendedName>
        <fullName evidence="4">Gastric mucin-like protein</fullName>
    </recommendedName>
</protein>
<sequence>MPVLVSRFSAARSAPAAAPTDTRTSVMMNETIDNGATGSIVAFVGHPDIISTQLRLLPTSPQILILPSVNCYLPTDDGEQHHETHEYIRKAHDAVMTRNQTARAFLQGSNPSDRRLVFMNGGTPSAQALCIRHIMRHETQGDDMEAEAMFNFLVKDGLGGLESQAKKWSERGAAAVKQADDEERTDSFCSMSPRTLPQRHDEPPHMRGSQHQQQLGGLDEDPIWRAMRAAEALDRQTASLQPSNELDLTVGHRPRSASLPMYGYSDNFGDAAPFFVFGARRRANSASSIEEAAEEVPVPPITPSFSITHYDEQTLDKPILGGFTNPELSPSCVGETYGPTFLHSPIVDTLPTAKSEGFSARSPGDVVFGEASLIDMHLPTNQGPVTRVRSLDRMYPSGPKYRDLCIPSSVVEVDTEGTRRPRSCMVVPDKQDPSSSRLDLIERPRTVLVRPTQASLVSLAPVPAGKKRKSIQLAYVDRGTDAAAPMERPEPFAPVLPLTEDLVVYFKDEVPDAILDTAVKSFRDRTYPVLSNSSDGSEADTVNDQLPSTPRSQSVRGADMMSKATERHELAVASPPLDVDEYDPFAYAQDSWPPLKPVKSVPPLMMKVERPPTPEKTPVPSVSDGGDGKFHEFKIASGQTAVAIQNSLRSILGVYFPPGTQGFRQFSSSLLPELEGLWKPIFRESEPGSPRANDRRVDQILAVGSQRGVKKEYSSAILGQLEKLGCKRSGMSRGGRLDFRYLLANAIQAYTAQPLTNQASDNPFNNPNLLATLIIPHLETYLALHSEVRYLLLEYPPEHISTILALQRLVGVDLMKVAQVVDSKSSDMARFTHIRGTSMNKETRSPSPLGKPVGGSTADSSDITVSKANFLLTSSASDTEIATFIDTVRKILVGVSKFYTPDEPVQPPPPPKKMATKSKPPSLSGNFSAFPKTAATLSPTSPSPTGTLVHHGLGSPAPSRAASIAETVRSYRTTRTGRSTKRSKSRRGNATADVESIMTFDPAEDSDYDMEERRLMPIFLQKPSKLQKPNSRKALKFLGLA</sequence>
<dbReference type="AlphaFoldDB" id="A0A086T254"/>